<evidence type="ECO:0000313" key="3">
    <source>
        <dbReference type="EMBL" id="ELQ75999.1"/>
    </source>
</evidence>
<dbReference type="InterPro" id="IPR015419">
    <property type="entry name" value="CTAG/Pcc1"/>
</dbReference>
<dbReference type="Pfam" id="PF09341">
    <property type="entry name" value="Pcc1"/>
    <property type="match status" value="1"/>
</dbReference>
<evidence type="ECO:0000256" key="2">
    <source>
        <dbReference type="SAM" id="SignalP"/>
    </source>
</evidence>
<dbReference type="AlphaFoldDB" id="L7JX41"/>
<evidence type="ECO:0000313" key="4">
    <source>
        <dbReference type="Proteomes" id="UP000011185"/>
    </source>
</evidence>
<dbReference type="VEuPathDB" id="MicrosporidiaDB:THOM_0997"/>
<evidence type="ECO:0000256" key="1">
    <source>
        <dbReference type="ARBA" id="ARBA00007073"/>
    </source>
</evidence>
<dbReference type="EMBL" id="JH993888">
    <property type="protein sequence ID" value="ELQ75999.1"/>
    <property type="molecule type" value="Genomic_DNA"/>
</dbReference>
<dbReference type="Proteomes" id="UP000011185">
    <property type="component" value="Unassembled WGS sequence"/>
</dbReference>
<feature type="signal peptide" evidence="2">
    <location>
        <begin position="1"/>
        <end position="22"/>
    </location>
</feature>
<comment type="similarity">
    <text evidence="1">Belongs to the CTAG/PCC1 family.</text>
</comment>
<feature type="chain" id="PRO_5003978847" evidence="2">
    <location>
        <begin position="23"/>
        <end position="107"/>
    </location>
</feature>
<name>L7JX41_TRAHO</name>
<sequence length="107" mass="12633">MHMLKNVVIYLFFIPMLHLTLSHLTPVKMDFSSTFRIKHKDPHKIKRILEVDKDFRADSQTTYDIEDGKLLVNISCSNLVSLKKSAYDLFRKLTLVDETIKMIEEYK</sequence>
<keyword evidence="4" id="KW-1185">Reference proteome</keyword>
<keyword evidence="2" id="KW-0732">Signal</keyword>
<protein>
    <submittedName>
        <fullName evidence="3">Putative EKC/KEOPS complex, subunit Pcc1 protein</fullName>
    </submittedName>
</protein>
<proteinExistence type="inferred from homology"/>
<dbReference type="OrthoDB" id="10353159at2759"/>
<dbReference type="HOGENOM" id="CLU_175759_0_0_1"/>
<reference evidence="3 4" key="1">
    <citation type="journal article" date="2012" name="PLoS Pathog.">
        <title>The genome of the obligate intracellular parasite Trachipleistophora hominis: new insights into microsporidian genome dynamics and reductive evolution.</title>
        <authorList>
            <person name="Heinz E."/>
            <person name="Williams T.A."/>
            <person name="Nakjang S."/>
            <person name="Noel C.J."/>
            <person name="Swan D.C."/>
            <person name="Goldberg A.V."/>
            <person name="Harris S.R."/>
            <person name="Weinmaier T."/>
            <person name="Markert S."/>
            <person name="Becher D."/>
            <person name="Bernhardt J."/>
            <person name="Dagan T."/>
            <person name="Hacker C."/>
            <person name="Lucocq J.M."/>
            <person name="Schweder T."/>
            <person name="Rattei T."/>
            <person name="Hall N."/>
            <person name="Hirt R.P."/>
            <person name="Embley T.M."/>
        </authorList>
    </citation>
    <scope>NUCLEOTIDE SEQUENCE [LARGE SCALE GENOMIC DNA]</scope>
</reference>
<dbReference type="InParanoid" id="L7JX41"/>
<accession>L7JX41</accession>
<dbReference type="OMA" id="DHRDDSQ"/>
<gene>
    <name evidence="3" type="ORF">THOM_0997</name>
</gene>
<organism evidence="3 4">
    <name type="scientific">Trachipleistophora hominis</name>
    <name type="common">Microsporidian parasite</name>
    <dbReference type="NCBI Taxonomy" id="72359"/>
    <lineage>
        <taxon>Eukaryota</taxon>
        <taxon>Fungi</taxon>
        <taxon>Fungi incertae sedis</taxon>
        <taxon>Microsporidia</taxon>
        <taxon>Pleistophoridae</taxon>
        <taxon>Trachipleistophora</taxon>
    </lineage>
</organism>